<protein>
    <recommendedName>
        <fullName evidence="4">Large ribosomal subunit protein uL13</fullName>
    </recommendedName>
</protein>
<sequence length="147" mass="16076">MRTFTPKPAEVTRTWHVIDATDVVLGRLASQTAILLRGKHKTTFAPHVDGGDFVIIINAEKVALTGAKLEQKKAYRHSGFPGGLRSTSYTELLAKSPEKAVEKAVRGMLPKTTLGREQLTHLKVYAGGEHPHAAQQPKPFEISQVAQ</sequence>
<dbReference type="PIRSF" id="PIRSF002181">
    <property type="entry name" value="Ribosomal_L13"/>
    <property type="match status" value="1"/>
</dbReference>
<dbReference type="EMBL" id="BAABLO010000001">
    <property type="protein sequence ID" value="GAA4708388.1"/>
    <property type="molecule type" value="Genomic_DNA"/>
</dbReference>
<organism evidence="7 8">
    <name type="scientific">Pedococcus ginsenosidimutans</name>
    <dbReference type="NCBI Taxonomy" id="490570"/>
    <lineage>
        <taxon>Bacteria</taxon>
        <taxon>Bacillati</taxon>
        <taxon>Actinomycetota</taxon>
        <taxon>Actinomycetes</taxon>
        <taxon>Micrococcales</taxon>
        <taxon>Intrasporangiaceae</taxon>
        <taxon>Pedococcus</taxon>
    </lineage>
</organism>
<dbReference type="InterPro" id="IPR005823">
    <property type="entry name" value="Ribosomal_uL13_bac-type"/>
</dbReference>
<dbReference type="PANTHER" id="PTHR11545">
    <property type="entry name" value="RIBOSOMAL PROTEIN L13"/>
    <property type="match status" value="1"/>
</dbReference>
<evidence type="ECO:0000313" key="8">
    <source>
        <dbReference type="Proteomes" id="UP001500556"/>
    </source>
</evidence>
<keyword evidence="8" id="KW-1185">Reference proteome</keyword>
<name>A0ABP8XIP9_9MICO</name>
<evidence type="ECO:0000256" key="1">
    <source>
        <dbReference type="ARBA" id="ARBA00006227"/>
    </source>
</evidence>
<evidence type="ECO:0000313" key="7">
    <source>
        <dbReference type="EMBL" id="GAA4708388.1"/>
    </source>
</evidence>
<dbReference type="PROSITE" id="PS00783">
    <property type="entry name" value="RIBOSOMAL_L13"/>
    <property type="match status" value="1"/>
</dbReference>
<proteinExistence type="inferred from homology"/>
<dbReference type="Proteomes" id="UP001500556">
    <property type="component" value="Unassembled WGS sequence"/>
</dbReference>
<keyword evidence="3 4" id="KW-0687">Ribonucleoprotein</keyword>
<evidence type="ECO:0000256" key="6">
    <source>
        <dbReference type="RuleBase" id="RU003878"/>
    </source>
</evidence>
<dbReference type="HAMAP" id="MF_01366">
    <property type="entry name" value="Ribosomal_uL13"/>
    <property type="match status" value="1"/>
</dbReference>
<keyword evidence="2 4" id="KW-0689">Ribosomal protein</keyword>
<evidence type="ECO:0000256" key="2">
    <source>
        <dbReference type="ARBA" id="ARBA00022980"/>
    </source>
</evidence>
<dbReference type="InterPro" id="IPR036899">
    <property type="entry name" value="Ribosomal_uL13_sf"/>
</dbReference>
<evidence type="ECO:0000256" key="5">
    <source>
        <dbReference type="RuleBase" id="RU003877"/>
    </source>
</evidence>
<comment type="function">
    <text evidence="4 6">This protein is one of the early assembly proteins of the 50S ribosomal subunit, although it is not seen to bind rRNA by itself. It is important during the early stages of 50S assembly.</text>
</comment>
<evidence type="ECO:0000256" key="3">
    <source>
        <dbReference type="ARBA" id="ARBA00023274"/>
    </source>
</evidence>
<comment type="caution">
    <text evidence="7">The sequence shown here is derived from an EMBL/GenBank/DDBJ whole genome shotgun (WGS) entry which is preliminary data.</text>
</comment>
<dbReference type="Pfam" id="PF00572">
    <property type="entry name" value="Ribosomal_L13"/>
    <property type="match status" value="1"/>
</dbReference>
<accession>A0ABP8XIP9</accession>
<dbReference type="SUPFAM" id="SSF52161">
    <property type="entry name" value="Ribosomal protein L13"/>
    <property type="match status" value="1"/>
</dbReference>
<dbReference type="RefSeq" id="WP_345500322.1">
    <property type="nucleotide sequence ID" value="NZ_BAABLO010000001.1"/>
</dbReference>
<dbReference type="PANTHER" id="PTHR11545:SF2">
    <property type="entry name" value="LARGE RIBOSOMAL SUBUNIT PROTEIN UL13M"/>
    <property type="match status" value="1"/>
</dbReference>
<dbReference type="Gene3D" id="3.90.1180.10">
    <property type="entry name" value="Ribosomal protein L13"/>
    <property type="match status" value="1"/>
</dbReference>
<dbReference type="InterPro" id="IPR023563">
    <property type="entry name" value="Ribosomal_uL13_CS"/>
</dbReference>
<reference evidence="8" key="1">
    <citation type="journal article" date="2019" name="Int. J. Syst. Evol. Microbiol.">
        <title>The Global Catalogue of Microorganisms (GCM) 10K type strain sequencing project: providing services to taxonomists for standard genome sequencing and annotation.</title>
        <authorList>
            <consortium name="The Broad Institute Genomics Platform"/>
            <consortium name="The Broad Institute Genome Sequencing Center for Infectious Disease"/>
            <person name="Wu L."/>
            <person name="Ma J."/>
        </authorList>
    </citation>
    <scope>NUCLEOTIDE SEQUENCE [LARGE SCALE GENOMIC DNA]</scope>
    <source>
        <strain evidence="8">JCM 18961</strain>
    </source>
</reference>
<dbReference type="CDD" id="cd00392">
    <property type="entry name" value="Ribosomal_L13"/>
    <property type="match status" value="1"/>
</dbReference>
<comment type="similarity">
    <text evidence="1 4 5">Belongs to the universal ribosomal protein uL13 family.</text>
</comment>
<evidence type="ECO:0000256" key="4">
    <source>
        <dbReference type="HAMAP-Rule" id="MF_01366"/>
    </source>
</evidence>
<comment type="subunit">
    <text evidence="4">Part of the 50S ribosomal subunit.</text>
</comment>
<gene>
    <name evidence="4 6 7" type="primary">rplM</name>
    <name evidence="7" type="ORF">GCM10025782_00210</name>
</gene>
<dbReference type="GO" id="GO:0005840">
    <property type="term" value="C:ribosome"/>
    <property type="evidence" value="ECO:0007669"/>
    <property type="project" value="UniProtKB-KW"/>
</dbReference>
<dbReference type="InterPro" id="IPR005822">
    <property type="entry name" value="Ribosomal_uL13"/>
</dbReference>
<dbReference type="NCBIfam" id="TIGR01066">
    <property type="entry name" value="rplM_bact"/>
    <property type="match status" value="1"/>
</dbReference>